<dbReference type="InterPro" id="IPR051545">
    <property type="entry name" value="NAD(P)H_dehydrogenase_qn"/>
</dbReference>
<protein>
    <submittedName>
        <fullName evidence="5">NAD(P)H dehydrogenase (Quinone)</fullName>
    </submittedName>
</protein>
<accession>A0A660C7Q1</accession>
<dbReference type="PANTHER" id="PTHR10204">
    <property type="entry name" value="NAD P H OXIDOREDUCTASE-RELATED"/>
    <property type="match status" value="1"/>
</dbReference>
<evidence type="ECO:0000256" key="3">
    <source>
        <dbReference type="SAM" id="MobiDB-lite"/>
    </source>
</evidence>
<gene>
    <name evidence="5" type="ORF">JD82_01428</name>
</gene>
<keyword evidence="2" id="KW-0560">Oxidoreductase</keyword>
<feature type="domain" description="Flavodoxin-like fold" evidence="4">
    <location>
        <begin position="31"/>
        <end position="242"/>
    </location>
</feature>
<comment type="similarity">
    <text evidence="1">Belongs to the NAD(P)H dehydrogenase (quinone) family.</text>
</comment>
<evidence type="ECO:0000256" key="1">
    <source>
        <dbReference type="ARBA" id="ARBA00006252"/>
    </source>
</evidence>
<dbReference type="AlphaFoldDB" id="A0A660C7Q1"/>
<evidence type="ECO:0000313" key="5">
    <source>
        <dbReference type="EMBL" id="TWH19600.1"/>
    </source>
</evidence>
<dbReference type="Pfam" id="PF02525">
    <property type="entry name" value="Flavodoxin_2"/>
    <property type="match status" value="1"/>
</dbReference>
<evidence type="ECO:0000313" key="6">
    <source>
        <dbReference type="Proteomes" id="UP000317303"/>
    </source>
</evidence>
<dbReference type="EMBL" id="VLJV01000001">
    <property type="protein sequence ID" value="TWH19600.1"/>
    <property type="molecule type" value="Genomic_DNA"/>
</dbReference>
<feature type="region of interest" description="Disordered" evidence="3">
    <location>
        <begin position="1"/>
        <end position="27"/>
    </location>
</feature>
<evidence type="ECO:0000259" key="4">
    <source>
        <dbReference type="Pfam" id="PF02525"/>
    </source>
</evidence>
<dbReference type="GO" id="GO:0003955">
    <property type="term" value="F:NAD(P)H dehydrogenase (quinone) activity"/>
    <property type="evidence" value="ECO:0007669"/>
    <property type="project" value="TreeGrafter"/>
</dbReference>
<dbReference type="InterPro" id="IPR029039">
    <property type="entry name" value="Flavoprotein-like_sf"/>
</dbReference>
<dbReference type="OrthoDB" id="9798454at2"/>
<dbReference type="SUPFAM" id="SSF52218">
    <property type="entry name" value="Flavoproteins"/>
    <property type="match status" value="1"/>
</dbReference>
<proteinExistence type="inferred from homology"/>
<keyword evidence="6" id="KW-1185">Reference proteome</keyword>
<dbReference type="RefSeq" id="WP_084705632.1">
    <property type="nucleotide sequence ID" value="NZ_JOIJ01000002.1"/>
</dbReference>
<organism evidence="5 6">
    <name type="scientific">Prauserella rugosa</name>
    <dbReference type="NCBI Taxonomy" id="43354"/>
    <lineage>
        <taxon>Bacteria</taxon>
        <taxon>Bacillati</taxon>
        <taxon>Actinomycetota</taxon>
        <taxon>Actinomycetes</taxon>
        <taxon>Pseudonocardiales</taxon>
        <taxon>Pseudonocardiaceae</taxon>
        <taxon>Prauserella</taxon>
    </lineage>
</organism>
<evidence type="ECO:0000256" key="2">
    <source>
        <dbReference type="ARBA" id="ARBA00023002"/>
    </source>
</evidence>
<sequence>MTALTSLTSGPDPESHSTAHADGGTPGAAHTILWVQAHPEPRSLGAALADDGRRALREAGHTVLESDLYAMRWNPVVDAADFGHDPARRLHVGAASRRAYDHGTLSPDITAEQDKLRRADAIVLQFPLWWLGPPAILKGWLDRVLVNGFGFGVTDPGTGRVRRYGDGLLAGKRGLIVTTIGARETSFGPRGIHGRLEDVLFPLNHGVFWYTGVEPLPPLAVYGADRADEADMRCARRRLRRRLAGLACDRPLPYRSEHGGDYDAELVLRPELRPGRAGLDVHYRGSDC</sequence>
<comment type="caution">
    <text evidence="5">The sequence shown here is derived from an EMBL/GenBank/DDBJ whole genome shotgun (WGS) entry which is preliminary data.</text>
</comment>
<dbReference type="GO" id="GO:0005829">
    <property type="term" value="C:cytosol"/>
    <property type="evidence" value="ECO:0007669"/>
    <property type="project" value="TreeGrafter"/>
</dbReference>
<dbReference type="Proteomes" id="UP000317303">
    <property type="component" value="Unassembled WGS sequence"/>
</dbReference>
<dbReference type="Gene3D" id="3.40.50.360">
    <property type="match status" value="1"/>
</dbReference>
<reference evidence="5 6" key="1">
    <citation type="submission" date="2019-07" db="EMBL/GenBank/DDBJ databases">
        <title>R&amp;d 2014.</title>
        <authorList>
            <person name="Klenk H.-P."/>
        </authorList>
    </citation>
    <scope>NUCLEOTIDE SEQUENCE [LARGE SCALE GENOMIC DNA]</scope>
    <source>
        <strain evidence="5 6">DSM 43194</strain>
    </source>
</reference>
<dbReference type="InterPro" id="IPR003680">
    <property type="entry name" value="Flavodoxin_fold"/>
</dbReference>
<name>A0A660C7Q1_9PSEU</name>
<dbReference type="PANTHER" id="PTHR10204:SF34">
    <property type="entry name" value="NAD(P)H DEHYDROGENASE [QUINONE] 1 ISOFORM 1"/>
    <property type="match status" value="1"/>
</dbReference>